<comment type="caution">
    <text evidence="5">The sequence shown here is derived from an EMBL/GenBank/DDBJ whole genome shotgun (WGS) entry which is preliminary data.</text>
</comment>
<dbReference type="Pfam" id="PF00884">
    <property type="entry name" value="Sulfatase"/>
    <property type="match status" value="1"/>
</dbReference>
<evidence type="ECO:0000256" key="1">
    <source>
        <dbReference type="ARBA" id="ARBA00022723"/>
    </source>
</evidence>
<gene>
    <name evidence="5" type="ORF">PAESOLCIP111_05166</name>
</gene>
<organism evidence="5 6">
    <name type="scientific">Paenibacillus solanacearum</name>
    <dbReference type="NCBI Taxonomy" id="2048548"/>
    <lineage>
        <taxon>Bacteria</taxon>
        <taxon>Bacillati</taxon>
        <taxon>Bacillota</taxon>
        <taxon>Bacilli</taxon>
        <taxon>Bacillales</taxon>
        <taxon>Paenibacillaceae</taxon>
        <taxon>Paenibacillus</taxon>
    </lineage>
</organism>
<dbReference type="EC" id="3.1.6.-" evidence="5"/>
<evidence type="ECO:0000313" key="6">
    <source>
        <dbReference type="Proteomes" id="UP000693672"/>
    </source>
</evidence>
<dbReference type="CDD" id="cd16027">
    <property type="entry name" value="SGSH"/>
    <property type="match status" value="1"/>
</dbReference>
<dbReference type="AlphaFoldDB" id="A0A916K5M0"/>
<name>A0A916K5M0_9BACL</name>
<feature type="domain" description="Sulfatase N-terminal" evidence="4">
    <location>
        <begin position="2"/>
        <end position="283"/>
    </location>
</feature>
<feature type="region of interest" description="Disordered" evidence="3">
    <location>
        <begin position="412"/>
        <end position="437"/>
    </location>
</feature>
<dbReference type="GO" id="GO:0046872">
    <property type="term" value="F:metal ion binding"/>
    <property type="evidence" value="ECO:0007669"/>
    <property type="project" value="UniProtKB-KW"/>
</dbReference>
<evidence type="ECO:0000256" key="2">
    <source>
        <dbReference type="ARBA" id="ARBA00022801"/>
    </source>
</evidence>
<dbReference type="RefSeq" id="WP_218094881.1">
    <property type="nucleotide sequence ID" value="NZ_CAJVAS010000034.1"/>
</dbReference>
<dbReference type="PANTHER" id="PTHR45953">
    <property type="entry name" value="IDURONATE 2-SULFATASE"/>
    <property type="match status" value="1"/>
</dbReference>
<accession>A0A916K5M0</accession>
<dbReference type="GO" id="GO:0008484">
    <property type="term" value="F:sulfuric ester hydrolase activity"/>
    <property type="evidence" value="ECO:0007669"/>
    <property type="project" value="TreeGrafter"/>
</dbReference>
<dbReference type="PROSITE" id="PS00523">
    <property type="entry name" value="SULFATASE_1"/>
    <property type="match status" value="1"/>
</dbReference>
<reference evidence="5" key="1">
    <citation type="submission" date="2021-06" db="EMBL/GenBank/DDBJ databases">
        <authorList>
            <person name="Criscuolo A."/>
        </authorList>
    </citation>
    <scope>NUCLEOTIDE SEQUENCE</scope>
    <source>
        <strain evidence="5">CIP111600</strain>
    </source>
</reference>
<evidence type="ECO:0000259" key="4">
    <source>
        <dbReference type="Pfam" id="PF00884"/>
    </source>
</evidence>
<dbReference type="EMBL" id="CAJVAS010000034">
    <property type="protein sequence ID" value="CAG7646428.1"/>
    <property type="molecule type" value="Genomic_DNA"/>
</dbReference>
<dbReference type="InterPro" id="IPR000917">
    <property type="entry name" value="Sulfatase_N"/>
</dbReference>
<keyword evidence="2 5" id="KW-0378">Hydrolase</keyword>
<dbReference type="PANTHER" id="PTHR45953:SF1">
    <property type="entry name" value="IDURONATE 2-SULFATASE"/>
    <property type="match status" value="1"/>
</dbReference>
<proteinExistence type="predicted"/>
<dbReference type="InterPro" id="IPR024607">
    <property type="entry name" value="Sulfatase_CS"/>
</dbReference>
<protein>
    <submittedName>
        <fullName evidence="5">Ulvan-active sulfatase</fullName>
        <ecNumber evidence="5">3.1.6.-</ecNumber>
    </submittedName>
</protein>
<evidence type="ECO:0000313" key="5">
    <source>
        <dbReference type="EMBL" id="CAG7646428.1"/>
    </source>
</evidence>
<dbReference type="GO" id="GO:0005737">
    <property type="term" value="C:cytoplasm"/>
    <property type="evidence" value="ECO:0007669"/>
    <property type="project" value="TreeGrafter"/>
</dbReference>
<evidence type="ECO:0000256" key="3">
    <source>
        <dbReference type="SAM" id="MobiDB-lite"/>
    </source>
</evidence>
<dbReference type="Proteomes" id="UP000693672">
    <property type="component" value="Unassembled WGS sequence"/>
</dbReference>
<sequence>MNIVYFHTHDTGRYIQPYGYAVPTPHLQSFAEEAALFRQAFCVGPTCSPSRSGLLTGMAPHSNGMLGLAHRGFRLNDCSQHLASFLARNGYETALSGVQHENHGAGAVSELGYKQNLNILNEARGGEVRDLQTARLAAEFIGKQGDAPFFLTVGLHNTHRAEFDFPQTSRPVDSRYVMPPHPMYDTAANRKDIAGFIASAAVVDECFGIVRQAIKDAGKWDDTILIFTTDHGIPFPRMKCYLYDTGIGVSLMMRVPGKAEGQAIDAIVSQIDLFPTLCEIAGIAQPDWLQGCSLVPLLDGSASEVRSELFSEVTYHAAYEPMRCVRTERYKLIRFYDDHDQIVMSNMDNGLSKQFLMQHGIRERNRSKDMLFDLYLDPVERENMIDDPTYASIAADLAERLESWMRRTDDPLLAGPVPAPEGTRVNPLGSLHPNNFE</sequence>
<keyword evidence="1" id="KW-0479">Metal-binding</keyword>
<keyword evidence="6" id="KW-1185">Reference proteome</keyword>